<evidence type="ECO:0000313" key="2">
    <source>
        <dbReference type="Proteomes" id="UP000828048"/>
    </source>
</evidence>
<reference evidence="1 2" key="1">
    <citation type="journal article" date="2021" name="Hortic Res">
        <title>High-quality reference genome and annotation aids understanding of berry development for evergreen blueberry (Vaccinium darrowii).</title>
        <authorList>
            <person name="Yu J."/>
            <person name="Hulse-Kemp A.M."/>
            <person name="Babiker E."/>
            <person name="Staton M."/>
        </authorList>
    </citation>
    <scope>NUCLEOTIDE SEQUENCE [LARGE SCALE GENOMIC DNA]</scope>
    <source>
        <strain evidence="2">cv. NJ 8807/NJ 8810</strain>
        <tissue evidence="1">Young leaf</tissue>
    </source>
</reference>
<dbReference type="Proteomes" id="UP000828048">
    <property type="component" value="Chromosome 5"/>
</dbReference>
<protein>
    <submittedName>
        <fullName evidence="1">Uncharacterized protein</fullName>
    </submittedName>
</protein>
<name>A0ACB7Y3P3_9ERIC</name>
<keyword evidence="2" id="KW-1185">Reference proteome</keyword>
<comment type="caution">
    <text evidence="1">The sequence shown here is derived from an EMBL/GenBank/DDBJ whole genome shotgun (WGS) entry which is preliminary data.</text>
</comment>
<organism evidence="1 2">
    <name type="scientific">Vaccinium darrowii</name>
    <dbReference type="NCBI Taxonomy" id="229202"/>
    <lineage>
        <taxon>Eukaryota</taxon>
        <taxon>Viridiplantae</taxon>
        <taxon>Streptophyta</taxon>
        <taxon>Embryophyta</taxon>
        <taxon>Tracheophyta</taxon>
        <taxon>Spermatophyta</taxon>
        <taxon>Magnoliopsida</taxon>
        <taxon>eudicotyledons</taxon>
        <taxon>Gunneridae</taxon>
        <taxon>Pentapetalae</taxon>
        <taxon>asterids</taxon>
        <taxon>Ericales</taxon>
        <taxon>Ericaceae</taxon>
        <taxon>Vaccinioideae</taxon>
        <taxon>Vaccinieae</taxon>
        <taxon>Vaccinium</taxon>
    </lineage>
</organism>
<proteinExistence type="predicted"/>
<gene>
    <name evidence="1" type="ORF">Vadar_030707</name>
</gene>
<sequence length="478" mass="53103">MAAREGYANIVKALIERAKTIEQELESGLGGAVKKMLRATNVNGDTALHVAVRNCHLEKDKYLEVVKLLTREDPEFQHAANNANETPLYLAAERGNQGVAVLLTILETCTSPTYGGPGGRTALHAATLNDFTGQSIRRLLEWKKDLIEKVDTCGWTPLHCAAYNGNLEGVKQLLQTDESAGYITTTKKDGLEAALHMATARGHVSVMEELLSSNPDCWEMVNSKGQNVLHIAVAMEDESVIKFILNKPWLRHLINQKDNEGNTPLHLLVSSDSEVYELWEHHRADRHAFNDKNMTPADIGWSTFEDARITTSAKTLFVDRLLDSQNLGKRYIVSNVHDHIVKLKRARKHVKEKSKIIKEAEEQRKVEERQTKREGVIRSFQTLVIVAALIATISFAAAFAIPGGYDGNQGRHQGLAVLAKTAAFKAFVITNTITVVCSVTSIFLCFMALFYINQPDSKKLINLRLGPAVILMLEPYSP</sequence>
<accession>A0ACB7Y3P3</accession>
<evidence type="ECO:0000313" key="1">
    <source>
        <dbReference type="EMBL" id="KAH7847833.1"/>
    </source>
</evidence>
<dbReference type="EMBL" id="CM037155">
    <property type="protein sequence ID" value="KAH7847833.1"/>
    <property type="molecule type" value="Genomic_DNA"/>
</dbReference>